<comment type="pathway">
    <text evidence="6">Amine and polyamine biosynthesis; putrescine biosynthesis via L-ornithine pathway; putrescine from L-ornithine: step 1/1.</text>
</comment>
<evidence type="ECO:0000313" key="11">
    <source>
        <dbReference type="Proteomes" id="UP001323798"/>
    </source>
</evidence>
<evidence type="ECO:0000256" key="8">
    <source>
        <dbReference type="ARBA" id="ARBA00049127"/>
    </source>
</evidence>
<dbReference type="InterPro" id="IPR000183">
    <property type="entry name" value="Orn/DAP/Arg_de-COase"/>
</dbReference>
<keyword evidence="4" id="KW-0663">Pyridoxal phosphate</keyword>
<evidence type="ECO:0000256" key="6">
    <source>
        <dbReference type="ARBA" id="ARBA00034115"/>
    </source>
</evidence>
<dbReference type="Proteomes" id="UP001323798">
    <property type="component" value="Chromosome"/>
</dbReference>
<evidence type="ECO:0000256" key="1">
    <source>
        <dbReference type="ARBA" id="ARBA00001933"/>
    </source>
</evidence>
<comment type="similarity">
    <text evidence="2">Belongs to the Orn/Lys/Arg decarboxylase class-II family.</text>
</comment>
<dbReference type="InterPro" id="IPR022644">
    <property type="entry name" value="De-COase2_N"/>
</dbReference>
<dbReference type="PANTHER" id="PTHR11482">
    <property type="entry name" value="ARGININE/DIAMINOPIMELATE/ORNITHINE DECARBOXYLASE"/>
    <property type="match status" value="1"/>
</dbReference>
<dbReference type="InterPro" id="IPR002433">
    <property type="entry name" value="Orn_de-COase"/>
</dbReference>
<reference evidence="10 11" key="1">
    <citation type="submission" date="2023-11" db="EMBL/GenBank/DDBJ databases">
        <title>Genome sequence of Microbacterium rhizosphaerae KACC 19337.</title>
        <authorList>
            <person name="Choi H."/>
            <person name="Kim S."/>
            <person name="Kim Y."/>
            <person name="Kwon S.-W."/>
            <person name="Heo J."/>
        </authorList>
    </citation>
    <scope>NUCLEOTIDE SEQUENCE [LARGE SCALE GENOMIC DNA]</scope>
    <source>
        <strain evidence="10 11">KACC 19337</strain>
    </source>
</reference>
<dbReference type="PRINTS" id="PR01179">
    <property type="entry name" value="ODADCRBXLASE"/>
</dbReference>
<dbReference type="EC" id="4.1.1.17" evidence="7"/>
<comment type="catalytic activity">
    <reaction evidence="8">
        <text>L-ornithine + H(+) = putrescine + CO2</text>
        <dbReference type="Rhea" id="RHEA:22964"/>
        <dbReference type="ChEBI" id="CHEBI:15378"/>
        <dbReference type="ChEBI" id="CHEBI:16526"/>
        <dbReference type="ChEBI" id="CHEBI:46911"/>
        <dbReference type="ChEBI" id="CHEBI:326268"/>
        <dbReference type="EC" id="4.1.1.17"/>
    </reaction>
</comment>
<keyword evidence="11" id="KW-1185">Reference proteome</keyword>
<evidence type="ECO:0000256" key="2">
    <source>
        <dbReference type="ARBA" id="ARBA00008872"/>
    </source>
</evidence>
<protein>
    <recommendedName>
        <fullName evidence="7">ornithine decarboxylase</fullName>
        <ecNumber evidence="7">4.1.1.17</ecNumber>
    </recommendedName>
</protein>
<evidence type="ECO:0000313" key="10">
    <source>
        <dbReference type="EMBL" id="WPR89225.1"/>
    </source>
</evidence>
<dbReference type="PANTHER" id="PTHR11482:SF6">
    <property type="entry name" value="ORNITHINE DECARBOXYLASE 1-RELATED"/>
    <property type="match status" value="1"/>
</dbReference>
<dbReference type="InterPro" id="IPR029066">
    <property type="entry name" value="PLP-binding_barrel"/>
</dbReference>
<dbReference type="SUPFAM" id="SSF50621">
    <property type="entry name" value="Alanine racemase C-terminal domain-like"/>
    <property type="match status" value="1"/>
</dbReference>
<evidence type="ECO:0000256" key="7">
    <source>
        <dbReference type="ARBA" id="ARBA00034138"/>
    </source>
</evidence>
<dbReference type="PRINTS" id="PR01182">
    <property type="entry name" value="ORNDCRBXLASE"/>
</dbReference>
<dbReference type="InterPro" id="IPR009006">
    <property type="entry name" value="Ala_racemase/Decarboxylase_C"/>
</dbReference>
<dbReference type="Gene3D" id="2.40.37.10">
    <property type="entry name" value="Lyase, Ornithine Decarboxylase, Chain A, domain 1"/>
    <property type="match status" value="1"/>
</dbReference>
<dbReference type="SUPFAM" id="SSF51419">
    <property type="entry name" value="PLP-binding barrel"/>
    <property type="match status" value="1"/>
</dbReference>
<evidence type="ECO:0000256" key="4">
    <source>
        <dbReference type="ARBA" id="ARBA00022898"/>
    </source>
</evidence>
<dbReference type="CDD" id="cd00622">
    <property type="entry name" value="PLPDE_III_ODC"/>
    <property type="match status" value="1"/>
</dbReference>
<dbReference type="Pfam" id="PF02784">
    <property type="entry name" value="Orn_Arg_deC_N"/>
    <property type="match status" value="1"/>
</dbReference>
<keyword evidence="3" id="KW-0210">Decarboxylase</keyword>
<comment type="cofactor">
    <cofactor evidence="1">
        <name>pyridoxal 5'-phosphate</name>
        <dbReference type="ChEBI" id="CHEBI:597326"/>
    </cofactor>
</comment>
<dbReference type="InterPro" id="IPR022653">
    <property type="entry name" value="De-COase2_pyr-phos_BS"/>
</dbReference>
<dbReference type="Gene3D" id="3.20.20.10">
    <property type="entry name" value="Alanine racemase"/>
    <property type="match status" value="1"/>
</dbReference>
<dbReference type="EMBL" id="CP139368">
    <property type="protein sequence ID" value="WPR89225.1"/>
    <property type="molecule type" value="Genomic_DNA"/>
</dbReference>
<evidence type="ECO:0000256" key="3">
    <source>
        <dbReference type="ARBA" id="ARBA00022793"/>
    </source>
</evidence>
<evidence type="ECO:0000256" key="5">
    <source>
        <dbReference type="ARBA" id="ARBA00023239"/>
    </source>
</evidence>
<keyword evidence="5" id="KW-0456">Lyase</keyword>
<sequence>MRASTLLDIAASRRDQRRRDAHIARRGGGIVNGHECLLAVRRREAAAVLHRSAQALTEFGTPLLVLDPQRVRLQHRRLRAALPFVRFHYAVKALAHPAVIDALSDEGGGFDIATSEELAGVLARGVEPGQIIDTHPVKKPEEIERAMDAGIRTFVVDSVCELEKFRGAEGVRLLVRLAYRSPHAGSDLSSKFGVAPSAARALVEHALTVGVPIAGFSFHVGSQLDDARRFAGAVAQTLDLMDELERALPVRFDVLDIGGGFPVAYDAPVATLEEVAAAIRPLLEPRAHELDIIAEPGRIMVAEAMTLVTSVVGVADRPDGRWYYVDDGLYGSYSNVLTEDVHPPVFAVRDLAARDAGARMIATVAGPTCDSSDVIGRELDLPELAPGDLLVSPVMGAYTSVTSSRFNGRPPTPIAVLADRPAPVATVPIAPVLQPPPQTVP</sequence>
<feature type="domain" description="Orn/DAP/Arg decarboxylase 2 N-terminal" evidence="9">
    <location>
        <begin position="70"/>
        <end position="302"/>
    </location>
</feature>
<dbReference type="PROSITE" id="PS00878">
    <property type="entry name" value="ODR_DC_2_1"/>
    <property type="match status" value="1"/>
</dbReference>
<name>A0ABZ0SM10_9MICO</name>
<evidence type="ECO:0000259" key="9">
    <source>
        <dbReference type="Pfam" id="PF02784"/>
    </source>
</evidence>
<gene>
    <name evidence="10" type="ORF">SM116_15905</name>
</gene>
<proteinExistence type="inferred from homology"/>
<organism evidence="10 11">
    <name type="scientific">Microbacterium rhizosphaerae</name>
    <dbReference type="NCBI Taxonomy" id="1678237"/>
    <lineage>
        <taxon>Bacteria</taxon>
        <taxon>Bacillati</taxon>
        <taxon>Actinomycetota</taxon>
        <taxon>Actinomycetes</taxon>
        <taxon>Micrococcales</taxon>
        <taxon>Microbacteriaceae</taxon>
        <taxon>Microbacterium</taxon>
    </lineage>
</organism>
<dbReference type="RefSeq" id="WP_320941941.1">
    <property type="nucleotide sequence ID" value="NZ_BAABEU010000001.1"/>
</dbReference>
<accession>A0ABZ0SM10</accession>